<dbReference type="InterPro" id="IPR029052">
    <property type="entry name" value="Metallo-depent_PP-like"/>
</dbReference>
<reference evidence="4" key="1">
    <citation type="submission" date="2021-05" db="EMBL/GenBank/DDBJ databases">
        <authorList>
            <person name="Pietrasiak N."/>
            <person name="Ward R."/>
            <person name="Stajich J.E."/>
            <person name="Kurbessoian T."/>
        </authorList>
    </citation>
    <scope>NUCLEOTIDE SEQUENCE</scope>
    <source>
        <strain evidence="4">GSE-NOS-MK-12-04C</strain>
    </source>
</reference>
<dbReference type="SUPFAM" id="SSF75011">
    <property type="entry name" value="3-carboxy-cis,cis-mucoante lactonizing enzyme"/>
    <property type="match status" value="1"/>
</dbReference>
<evidence type="ECO:0000259" key="3">
    <source>
        <dbReference type="Pfam" id="PF22494"/>
    </source>
</evidence>
<dbReference type="PRINTS" id="PR01607">
    <property type="entry name" value="APYRASEFAMLY"/>
</dbReference>
<dbReference type="Pfam" id="PF22494">
    <property type="entry name" value="choice_anch_I"/>
    <property type="match status" value="1"/>
</dbReference>
<feature type="domain" description="DUF4114" evidence="2">
    <location>
        <begin position="1434"/>
        <end position="1503"/>
    </location>
</feature>
<dbReference type="InterPro" id="IPR025193">
    <property type="entry name" value="DUF4114"/>
</dbReference>
<dbReference type="Pfam" id="PF13448">
    <property type="entry name" value="DUF4114"/>
    <property type="match status" value="1"/>
</dbReference>
<dbReference type="SUPFAM" id="SSF56300">
    <property type="entry name" value="Metallo-dependent phosphatases"/>
    <property type="match status" value="1"/>
</dbReference>
<dbReference type="NCBIfam" id="NF038117">
    <property type="entry name" value="choice_anch_I"/>
    <property type="match status" value="1"/>
</dbReference>
<organism evidence="4 5">
    <name type="scientific">Cyanomargarita calcarea GSE-NOS-MK-12-04C</name>
    <dbReference type="NCBI Taxonomy" id="2839659"/>
    <lineage>
        <taxon>Bacteria</taxon>
        <taxon>Bacillati</taxon>
        <taxon>Cyanobacteriota</taxon>
        <taxon>Cyanophyceae</taxon>
        <taxon>Nostocales</taxon>
        <taxon>Cyanomargaritaceae</taxon>
        <taxon>Cyanomargarita</taxon>
    </lineage>
</organism>
<feature type="domain" description="Choice-of-anchor I" evidence="3">
    <location>
        <begin position="17"/>
        <end position="526"/>
    </location>
</feature>
<dbReference type="Gene3D" id="3.60.21.10">
    <property type="match status" value="1"/>
</dbReference>
<dbReference type="GO" id="GO:0016787">
    <property type="term" value="F:hydrolase activity"/>
    <property type="evidence" value="ECO:0007669"/>
    <property type="project" value="InterPro"/>
</dbReference>
<evidence type="ECO:0000259" key="2">
    <source>
        <dbReference type="Pfam" id="PF13448"/>
    </source>
</evidence>
<proteinExistence type="predicted"/>
<dbReference type="PANTHER" id="PTHR46928:SF1">
    <property type="entry name" value="MESENCHYME-SPECIFIC CELL SURFACE GLYCOPROTEIN"/>
    <property type="match status" value="1"/>
</dbReference>
<sequence length="1507" mass="157880">MANQIQLKFAGTIKLDGAEISDFDPKTKRLFLTGEVAGKPVLQVVDISNPTTPTKIGNIDLSSFGAGIQSVAVRKGIGTNNSIVAVAISATNATDPGKVVFFDAAANVANATALSQVTVGALPDMLTFTPDGSKVLVANEGEPSENYAIDPEGSISIIDVSGNIAALDNTKVTTAAFTAFNGQEAALRGQGIRIFGKDATAAKDFEPEYIAVSSDGKTAFVTLQENNAFAIVDIATSTVKSVVPLGFKDHSLPGNGIDASDRDVNGTSAGGGKINIQNWPVLGMYQPDAVSSFQVAGKTYYITANEGDSRIRPTADNVLPAPNDKEGVIFNEETRIGSVTLDPSVFPNAADLKKPENLGRLTITNTLGNTDADTDFEKLYAFGARSFSVWDDTGKLVFDSGDQLEKITSTETPTLFNANQNVNANNVVEIQFDTRSDNKGPEPEAATIGYVSGKPYAFIGLERAGGGVMVYDMSNPAAPQFVQYIRTEGDISPEGLKFIAAADSPNSKPLLAVSNEVSKTATLYEIEAPNFQLQLLHASDQEAGIPALDDAPRFSAVLNALKNQDANNDKLPDYANTILLSSGDAYIPSLFLNAAADPSLAPLVGKAGEGRADIVIQNELGFQAIAFGNHEFDLGTPLVKSLLAPDGAYPGAKFPYLSSNLNFAPDTNLAPLVTADGQEASTIPNKIAKSTVITTNGERIGVVGATTPTLRRISSPGSVGVLPADATDIAALAAEIQKSVDALKATGINKIVLLAHMQQIAIEQQLAGLLKDVDIIMAGGSNTLLTDATDRLRAGDTKQGNYPILTKSATGEDIAIINTDGNYKYVGRLVVEFDTAGKIIPSSIDPKISGAYATDAQGVTALNAQNLVDPEIKAITDALRQVIVKQDGNFFGITKQFLNGDRADVRTQETNLGNLTADANLFYAKRLDPTVAVSLKNGGGIRNNIGSVFTPTGAIESVKIPPEGNPLSGRPEGGISQPALQNALSFNNALTLVTVTAEQLKAILEHGVAATAAGATPGQFPQIGGISFSFDPTKAAGQRVQTAAILNDNGTVKEALVQNGLVQGNKDRGIRIITLGFLADGGDNYPLANFIKANPTFANRVDLIGETTTDLNLNGKIDAAVTPATYDPGKASFANSGGEQDAFAEFLAANFATTAYSIADVAPALDTRIQNLSVRSDSVLTGFTGSAGIEATTTPGVIGTKSGSATKLRFTVQPYNNSNAPLNELVVFKFDGSSNINLQQLLQSGNAEVISSVITNKPTGFDGNLPRILEFAPGSKLGFALIKDGTADDVKNGKSKQIVFSTSNNFISNINEAGFDLNIEGFNIKAAKTDEARPLGTALQSRNEGEVIDLRSLAGQQVKADFTINREAAFNNFVGFYRVTDATGGIDTDGNGTVDLTPTQAGYAQAAVRGRIAGIDLSVTNQGTANITGKQLAGGGIYAPFIISNGTVDQVLNGQNNQAYFAYLGANSDKVDHIRLLGDNVWGFEDLAGGGDFDYNDVIIKASLSIA</sequence>
<evidence type="ECO:0000313" key="4">
    <source>
        <dbReference type="EMBL" id="MBW4671526.1"/>
    </source>
</evidence>
<accession>A0A951QSW4</accession>
<dbReference type="InterPro" id="IPR052956">
    <property type="entry name" value="Mesenchyme-surface_protein"/>
</dbReference>
<evidence type="ECO:0000313" key="5">
    <source>
        <dbReference type="Proteomes" id="UP000729701"/>
    </source>
</evidence>
<comment type="caution">
    <text evidence="4">The sequence shown here is derived from an EMBL/GenBank/DDBJ whole genome shotgun (WGS) entry which is preliminary data.</text>
</comment>
<dbReference type="EMBL" id="JAHHGZ010000047">
    <property type="protein sequence ID" value="MBW4671526.1"/>
    <property type="molecule type" value="Genomic_DNA"/>
</dbReference>
<dbReference type="InterPro" id="IPR036907">
    <property type="entry name" value="5'-Nucleotdase_C_sf"/>
</dbReference>
<evidence type="ECO:0000259" key="1">
    <source>
        <dbReference type="Pfam" id="PF02872"/>
    </source>
</evidence>
<dbReference type="Gene3D" id="3.90.780.10">
    <property type="entry name" value="5'-Nucleotidase, C-terminal domain"/>
    <property type="match status" value="1"/>
</dbReference>
<dbReference type="Proteomes" id="UP000729701">
    <property type="component" value="Unassembled WGS sequence"/>
</dbReference>
<dbReference type="InterPro" id="IPR055188">
    <property type="entry name" value="Choice_anch_I"/>
</dbReference>
<dbReference type="InterPro" id="IPR008334">
    <property type="entry name" value="5'-Nucleotdase_C"/>
</dbReference>
<dbReference type="SUPFAM" id="SSF55816">
    <property type="entry name" value="5'-nucleotidase (syn. UDP-sugar hydrolase), C-terminal domain"/>
    <property type="match status" value="1"/>
</dbReference>
<reference evidence="4" key="2">
    <citation type="journal article" date="2022" name="Microbiol. Resour. Announc.">
        <title>Metagenome Sequencing to Explore Phylogenomics of Terrestrial Cyanobacteria.</title>
        <authorList>
            <person name="Ward R.D."/>
            <person name="Stajich J.E."/>
            <person name="Johansen J.R."/>
            <person name="Huntemann M."/>
            <person name="Clum A."/>
            <person name="Foster B."/>
            <person name="Foster B."/>
            <person name="Roux S."/>
            <person name="Palaniappan K."/>
            <person name="Varghese N."/>
            <person name="Mukherjee S."/>
            <person name="Reddy T.B.K."/>
            <person name="Daum C."/>
            <person name="Copeland A."/>
            <person name="Chen I.A."/>
            <person name="Ivanova N.N."/>
            <person name="Kyrpides N.C."/>
            <person name="Shapiro N."/>
            <person name="Eloe-Fadrosh E.A."/>
            <person name="Pietrasiak N."/>
        </authorList>
    </citation>
    <scope>NUCLEOTIDE SEQUENCE</scope>
    <source>
        <strain evidence="4">GSE-NOS-MK-12-04C</strain>
    </source>
</reference>
<dbReference type="Gene3D" id="2.130.10.10">
    <property type="entry name" value="YVTN repeat-like/Quinoprotein amine dehydrogenase"/>
    <property type="match status" value="1"/>
</dbReference>
<dbReference type="PANTHER" id="PTHR46928">
    <property type="entry name" value="MESENCHYME-SPECIFIC CELL SURFACE GLYCOPROTEIN"/>
    <property type="match status" value="1"/>
</dbReference>
<gene>
    <name evidence="4" type="ORF">KME60_29900</name>
</gene>
<name>A0A951QSW4_9CYAN</name>
<dbReference type="Pfam" id="PF02872">
    <property type="entry name" value="5_nucleotid_C"/>
    <property type="match status" value="1"/>
</dbReference>
<dbReference type="GO" id="GO:0009166">
    <property type="term" value="P:nucleotide catabolic process"/>
    <property type="evidence" value="ECO:0007669"/>
    <property type="project" value="InterPro"/>
</dbReference>
<feature type="domain" description="5'-Nucleotidase C-terminal" evidence="1">
    <location>
        <begin position="899"/>
        <end position="1087"/>
    </location>
</feature>
<protein>
    <submittedName>
        <fullName evidence="4">Choice-of-anchor I family protein</fullName>
    </submittedName>
</protein>
<dbReference type="InterPro" id="IPR006179">
    <property type="entry name" value="5_nucleotidase/apyrase"/>
</dbReference>
<dbReference type="InterPro" id="IPR015943">
    <property type="entry name" value="WD40/YVTN_repeat-like_dom_sf"/>
</dbReference>